<dbReference type="eggNOG" id="ENOG503243C">
    <property type="taxonomic scope" value="Bacteria"/>
</dbReference>
<dbReference type="STRING" id="1386089.N865_16430"/>
<keyword evidence="1" id="KW-1133">Transmembrane helix</keyword>
<organism evidence="2 3">
    <name type="scientific">Intrasporangium oryzae NRRL B-24470</name>
    <dbReference type="NCBI Taxonomy" id="1386089"/>
    <lineage>
        <taxon>Bacteria</taxon>
        <taxon>Bacillati</taxon>
        <taxon>Actinomycetota</taxon>
        <taxon>Actinomycetes</taxon>
        <taxon>Micrococcales</taxon>
        <taxon>Intrasporangiaceae</taxon>
        <taxon>Intrasporangium</taxon>
    </lineage>
</organism>
<dbReference type="Proteomes" id="UP000019489">
    <property type="component" value="Unassembled WGS sequence"/>
</dbReference>
<dbReference type="EMBL" id="AWSA01000048">
    <property type="protein sequence ID" value="EWT00271.1"/>
    <property type="molecule type" value="Genomic_DNA"/>
</dbReference>
<evidence type="ECO:0000313" key="3">
    <source>
        <dbReference type="Proteomes" id="UP000019489"/>
    </source>
</evidence>
<proteinExistence type="predicted"/>
<evidence type="ECO:0000313" key="2">
    <source>
        <dbReference type="EMBL" id="EWT00271.1"/>
    </source>
</evidence>
<reference evidence="2 3" key="1">
    <citation type="submission" date="2013-08" db="EMBL/GenBank/DDBJ databases">
        <title>Intrasporangium oryzae NRRL B-24470.</title>
        <authorList>
            <person name="Liu H."/>
            <person name="Wang G."/>
        </authorList>
    </citation>
    <scope>NUCLEOTIDE SEQUENCE [LARGE SCALE GENOMIC DNA]</scope>
    <source>
        <strain evidence="2 3">NRRL B-24470</strain>
    </source>
</reference>
<dbReference type="RefSeq" id="WP_034808694.1">
    <property type="nucleotide sequence ID" value="NZ_AWSA01000048.1"/>
</dbReference>
<keyword evidence="3" id="KW-1185">Reference proteome</keyword>
<comment type="caution">
    <text evidence="2">The sequence shown here is derived from an EMBL/GenBank/DDBJ whole genome shotgun (WGS) entry which is preliminary data.</text>
</comment>
<dbReference type="AlphaFoldDB" id="W9G2C5"/>
<dbReference type="OrthoDB" id="4871727at2"/>
<gene>
    <name evidence="2" type="ORF">N865_16430</name>
</gene>
<feature type="transmembrane region" description="Helical" evidence="1">
    <location>
        <begin position="14"/>
        <end position="36"/>
    </location>
</feature>
<sequence>MADPQQSSGAGQRFVINVVGLVGLVFGVIPILRYLLGFDFFGFTTAPYDWLRLEGAARFLPPVLVLVVCIAVSYWLERRLQRD</sequence>
<keyword evidence="1" id="KW-0472">Membrane</keyword>
<keyword evidence="1" id="KW-0812">Transmembrane</keyword>
<accession>W9G2C5</accession>
<protein>
    <submittedName>
        <fullName evidence="2">Uncharacterized protein</fullName>
    </submittedName>
</protein>
<feature type="transmembrane region" description="Helical" evidence="1">
    <location>
        <begin position="56"/>
        <end position="76"/>
    </location>
</feature>
<name>W9G2C5_9MICO</name>
<evidence type="ECO:0000256" key="1">
    <source>
        <dbReference type="SAM" id="Phobius"/>
    </source>
</evidence>